<evidence type="ECO:0000256" key="1">
    <source>
        <dbReference type="SAM" id="SignalP"/>
    </source>
</evidence>
<feature type="chain" id="PRO_5020664597" description="Internal virion protein B" evidence="1">
    <location>
        <begin position="24"/>
        <end position="173"/>
    </location>
</feature>
<dbReference type="AlphaFoldDB" id="A0A4R6Y116"/>
<accession>A0A4R6Y116</accession>
<proteinExistence type="predicted"/>
<keyword evidence="1" id="KW-0732">Signal</keyword>
<evidence type="ECO:0008006" key="4">
    <source>
        <dbReference type="Google" id="ProtNLM"/>
    </source>
</evidence>
<comment type="caution">
    <text evidence="2">The sequence shown here is derived from an EMBL/GenBank/DDBJ whole genome shotgun (WGS) entry which is preliminary data.</text>
</comment>
<protein>
    <recommendedName>
        <fullName evidence="4">Internal virion protein B</fullName>
    </recommendedName>
</protein>
<sequence>MCLPLIGAVVSAVGTIASAQAQASSYKMQAAYADRQAQMSQQKGAYDAAQLARQNTRQLAGMRADYLNSGIALEGSALDVITDSATQASLDEQSIKYGAQVQSDNYRFQASLARSNARSATTGGYLGALATGINAFSSMSQMNQQRTMISSKRDFWVTYESGERLGRLCPQAT</sequence>
<organism evidence="2 3">
    <name type="scientific">Aquamicrobium defluvii</name>
    <dbReference type="NCBI Taxonomy" id="69279"/>
    <lineage>
        <taxon>Bacteria</taxon>
        <taxon>Pseudomonadati</taxon>
        <taxon>Pseudomonadota</taxon>
        <taxon>Alphaproteobacteria</taxon>
        <taxon>Hyphomicrobiales</taxon>
        <taxon>Phyllobacteriaceae</taxon>
        <taxon>Aquamicrobium</taxon>
    </lineage>
</organism>
<evidence type="ECO:0000313" key="2">
    <source>
        <dbReference type="EMBL" id="TDR28995.1"/>
    </source>
</evidence>
<dbReference type="RefSeq" id="WP_166647802.1">
    <property type="nucleotide sequence ID" value="NZ_SNZF01000052.1"/>
</dbReference>
<reference evidence="2 3" key="1">
    <citation type="submission" date="2019-03" db="EMBL/GenBank/DDBJ databases">
        <title>Genomic Encyclopedia of Type Strains, Phase IV (KMG-IV): sequencing the most valuable type-strain genomes for metagenomic binning, comparative biology and taxonomic classification.</title>
        <authorList>
            <person name="Goeker M."/>
        </authorList>
    </citation>
    <scope>NUCLEOTIDE SEQUENCE [LARGE SCALE GENOMIC DNA]</scope>
    <source>
        <strain evidence="2 3">DSM 11603</strain>
    </source>
</reference>
<evidence type="ECO:0000313" key="3">
    <source>
        <dbReference type="Proteomes" id="UP000294958"/>
    </source>
</evidence>
<gene>
    <name evidence="2" type="ORF">DES43_1521</name>
</gene>
<dbReference type="EMBL" id="SNZF01000052">
    <property type="protein sequence ID" value="TDR28995.1"/>
    <property type="molecule type" value="Genomic_DNA"/>
</dbReference>
<feature type="signal peptide" evidence="1">
    <location>
        <begin position="1"/>
        <end position="23"/>
    </location>
</feature>
<dbReference type="Proteomes" id="UP000294958">
    <property type="component" value="Unassembled WGS sequence"/>
</dbReference>
<keyword evidence="3" id="KW-1185">Reference proteome</keyword>
<name>A0A4R6Y116_9HYPH</name>